<dbReference type="KEGG" id="nhy:JQS43_19155"/>
<evidence type="ECO:0000313" key="1">
    <source>
        <dbReference type="EMBL" id="QSB13675.1"/>
    </source>
</evidence>
<evidence type="ECO:0000313" key="2">
    <source>
        <dbReference type="Proteomes" id="UP000662857"/>
    </source>
</evidence>
<dbReference type="AlphaFoldDB" id="A0A895YBM4"/>
<sequence>MTTKQIYGYQLLAPLLTHGHYDEWFLQRVGGDMIDFEIELGGNGVWDGTYATGPLDLARVLAGDNPAASYYPLVSLMEAFENNPYGARAALAGSVESLEGGGLHLPRVDYLVTDKEWGPYESGLETFGRVLEHVAGITMERGPDGELRQLYPPDERSYRIVESIVYAIANDDTVKETPIEERDVVVDTLRPYLGRVAAGYIDDMHWSMLGGHSDSAVPGEQNVSVDSSDLQYFLAELGRNAEARETVMVAEEVYMSVLYDYYLSGAGGHDDVFEAATNSVIEPAARMFGALDIGAATQIDGKWEEQAAAHNRELENRYLVYQLGANLGGDLLDATGAPLPVGSIVFGVEELLERRMEGEQVSHVGQADWEIGVMRELSRQRLEEQALMGAYRHTDPDELPDHVQAVLVEDGELKPIEEWLHRPNSREYIVWREYLSNGGADSGARSLESAARGAYNEEYGAANDDLAGSRLES</sequence>
<dbReference type="Proteomes" id="UP000662857">
    <property type="component" value="Chromosome"/>
</dbReference>
<organism evidence="1 2">
    <name type="scientific">Natronosporangium hydrolyticum</name>
    <dbReference type="NCBI Taxonomy" id="2811111"/>
    <lineage>
        <taxon>Bacteria</taxon>
        <taxon>Bacillati</taxon>
        <taxon>Actinomycetota</taxon>
        <taxon>Actinomycetes</taxon>
        <taxon>Micromonosporales</taxon>
        <taxon>Micromonosporaceae</taxon>
        <taxon>Natronosporangium</taxon>
    </lineage>
</organism>
<reference evidence="1" key="1">
    <citation type="submission" date="2021-02" db="EMBL/GenBank/DDBJ databases">
        <title>Natrosporangium hydrolyticum gen. nov., sp. nov, a haloalkaliphilic actinobacterium from a soda solonchak soil.</title>
        <authorList>
            <person name="Sorokin D.Y."/>
            <person name="Khijniak T.V."/>
            <person name="Zakharycheva A.P."/>
            <person name="Boueva O.V."/>
            <person name="Ariskina E.V."/>
            <person name="Hahnke R.L."/>
            <person name="Bunk B."/>
            <person name="Sproer C."/>
            <person name="Schumann P."/>
            <person name="Evtushenko L.I."/>
            <person name="Kublanov I.V."/>
        </authorList>
    </citation>
    <scope>NUCLEOTIDE SEQUENCE</scope>
    <source>
        <strain evidence="1">DSM 106523</strain>
    </source>
</reference>
<dbReference type="EMBL" id="CP070499">
    <property type="protein sequence ID" value="QSB13675.1"/>
    <property type="molecule type" value="Genomic_DNA"/>
</dbReference>
<name>A0A895YBM4_9ACTN</name>
<dbReference type="RefSeq" id="WP_239675774.1">
    <property type="nucleotide sequence ID" value="NZ_CP070499.1"/>
</dbReference>
<protein>
    <submittedName>
        <fullName evidence="1">Uncharacterized protein</fullName>
    </submittedName>
</protein>
<gene>
    <name evidence="1" type="ORF">JQS43_19155</name>
</gene>
<accession>A0A895YBM4</accession>
<proteinExistence type="predicted"/>
<keyword evidence="2" id="KW-1185">Reference proteome</keyword>